<proteinExistence type="predicted"/>
<dbReference type="RefSeq" id="WP_141708204.1">
    <property type="nucleotide sequence ID" value="NZ_FMCV01000012.1"/>
</dbReference>
<sequence length="126" mass="12708">MSRGPVTTGTVLVAGAVALGMPALAAGMWATGGERDYQDVVGLFLVTAVPALVGAGAALLLGRRLVPRMRPSSASPAAAVRDALRAGRATDPAVDAAARREARRYLAATERSATTAGPGTDVTRVP</sequence>
<evidence type="ECO:0000313" key="4">
    <source>
        <dbReference type="Proteomes" id="UP000198551"/>
    </source>
</evidence>
<evidence type="ECO:0000256" key="1">
    <source>
        <dbReference type="SAM" id="MobiDB-lite"/>
    </source>
</evidence>
<keyword evidence="2" id="KW-1133">Transmembrane helix</keyword>
<feature type="region of interest" description="Disordered" evidence="1">
    <location>
        <begin position="107"/>
        <end position="126"/>
    </location>
</feature>
<dbReference type="AlphaFoldDB" id="A0A1C4YSE2"/>
<evidence type="ECO:0000256" key="2">
    <source>
        <dbReference type="SAM" id="Phobius"/>
    </source>
</evidence>
<evidence type="ECO:0000313" key="3">
    <source>
        <dbReference type="EMBL" id="SCF23712.1"/>
    </source>
</evidence>
<keyword evidence="4" id="KW-1185">Reference proteome</keyword>
<accession>A0A1C4YSE2</accession>
<organism evidence="3 4">
    <name type="scientific">Micromonospora marina</name>
    <dbReference type="NCBI Taxonomy" id="307120"/>
    <lineage>
        <taxon>Bacteria</taxon>
        <taxon>Bacillati</taxon>
        <taxon>Actinomycetota</taxon>
        <taxon>Actinomycetes</taxon>
        <taxon>Micromonosporales</taxon>
        <taxon>Micromonosporaceae</taxon>
        <taxon>Micromonospora</taxon>
    </lineage>
</organism>
<keyword evidence="2" id="KW-0472">Membrane</keyword>
<protein>
    <submittedName>
        <fullName evidence="3">Uncharacterized protein</fullName>
    </submittedName>
</protein>
<dbReference type="Proteomes" id="UP000198551">
    <property type="component" value="Unassembled WGS sequence"/>
</dbReference>
<dbReference type="EMBL" id="FMCV01000012">
    <property type="protein sequence ID" value="SCF23712.1"/>
    <property type="molecule type" value="Genomic_DNA"/>
</dbReference>
<feature type="transmembrane region" description="Helical" evidence="2">
    <location>
        <begin position="41"/>
        <end position="61"/>
    </location>
</feature>
<keyword evidence="2" id="KW-0812">Transmembrane</keyword>
<name>A0A1C4YSE2_9ACTN</name>
<gene>
    <name evidence="3" type="ORF">GA0070215_112131</name>
</gene>
<reference evidence="4" key="1">
    <citation type="submission" date="2016-06" db="EMBL/GenBank/DDBJ databases">
        <authorList>
            <person name="Varghese N."/>
        </authorList>
    </citation>
    <scope>NUCLEOTIDE SEQUENCE [LARGE SCALE GENOMIC DNA]</scope>
    <source>
        <strain evidence="4">DSM 45555</strain>
    </source>
</reference>